<evidence type="ECO:0000313" key="4">
    <source>
        <dbReference type="EMBL" id="MBE1583545.1"/>
    </source>
</evidence>
<dbReference type="InterPro" id="IPR017850">
    <property type="entry name" value="Alkaline_phosphatase_core_sf"/>
</dbReference>
<accession>A0ABR9LT41</accession>
<comment type="caution">
    <text evidence="4">The sequence shown here is derived from an EMBL/GenBank/DDBJ whole genome shotgun (WGS) entry which is preliminary data.</text>
</comment>
<dbReference type="CDD" id="cd16027">
    <property type="entry name" value="SGSH"/>
    <property type="match status" value="1"/>
</dbReference>
<dbReference type="Proteomes" id="UP000633509">
    <property type="component" value="Unassembled WGS sequence"/>
</dbReference>
<keyword evidence="2 4" id="KW-0378">Hydrolase</keyword>
<dbReference type="InterPro" id="IPR050738">
    <property type="entry name" value="Sulfatase"/>
</dbReference>
<dbReference type="PANTHER" id="PTHR42693">
    <property type="entry name" value="ARYLSULFATASE FAMILY MEMBER"/>
    <property type="match status" value="1"/>
</dbReference>
<evidence type="ECO:0000256" key="2">
    <source>
        <dbReference type="ARBA" id="ARBA00022801"/>
    </source>
</evidence>
<dbReference type="Pfam" id="PF00884">
    <property type="entry name" value="Sulfatase"/>
    <property type="match status" value="1"/>
</dbReference>
<dbReference type="RefSeq" id="WP_192784631.1">
    <property type="nucleotide sequence ID" value="NZ_JADBEK010000001.1"/>
</dbReference>
<dbReference type="Gene3D" id="3.40.720.10">
    <property type="entry name" value="Alkaline Phosphatase, subunit A"/>
    <property type="match status" value="1"/>
</dbReference>
<dbReference type="PANTHER" id="PTHR42693:SF53">
    <property type="entry name" value="ENDO-4-O-SULFATASE"/>
    <property type="match status" value="1"/>
</dbReference>
<organism evidence="4 5">
    <name type="scientific">Nonomuraea angiospora</name>
    <dbReference type="NCBI Taxonomy" id="46172"/>
    <lineage>
        <taxon>Bacteria</taxon>
        <taxon>Bacillati</taxon>
        <taxon>Actinomycetota</taxon>
        <taxon>Actinomycetes</taxon>
        <taxon>Streptosporangiales</taxon>
        <taxon>Streptosporangiaceae</taxon>
        <taxon>Nonomuraea</taxon>
    </lineage>
</organism>
<reference evidence="4 5" key="1">
    <citation type="submission" date="2020-10" db="EMBL/GenBank/DDBJ databases">
        <title>Sequencing the genomes of 1000 actinobacteria strains.</title>
        <authorList>
            <person name="Klenk H.-P."/>
        </authorList>
    </citation>
    <scope>NUCLEOTIDE SEQUENCE [LARGE SCALE GENOMIC DNA]</scope>
    <source>
        <strain evidence="4 5">DSM 43173</strain>
    </source>
</reference>
<comment type="similarity">
    <text evidence="1">Belongs to the sulfatase family.</text>
</comment>
<proteinExistence type="inferred from homology"/>
<evidence type="ECO:0000313" key="5">
    <source>
        <dbReference type="Proteomes" id="UP000633509"/>
    </source>
</evidence>
<sequence length="455" mass="49930">MPPNILLITADDMGGDTPGCFGGPAEVTPTLDRLAAEGTTFGRAHVAIAVCQPSRSAIMTGRWPHRNGAQGFEPIADGVPVLTRVLREAGYMSGILGKVEHLQPVEAFGWDHALGMRELGMGRDPRAYGEASRRFMEEAAARGRPWFLMANAHDPHRPYSGGQDELDRFPAEARASYPAPSKVFGPADDVGGVPGFLPDLPEVAREYREYLSSSRRCDDVVAAVLRALDETGTADDTLVVFLSDNGIAVPFAKANCYLQSSRTPLIVRWPGMTRPGGREDTAFVSMIDLFPTFCAAAGLPGPAGLDGRTLLPLLRGEPQDGREAVFTVFHETAAKGRYEMRCRLDDRFGYIWNEWSDGTREYRAENMTGRTWPAMLAAASGDERLAERARFYRHRTPEELYDLRADLHALADLAGDPDRRKDLDAARQDLLAWMAGTGDPLLDTYRSYLQVNIGA</sequence>
<evidence type="ECO:0000259" key="3">
    <source>
        <dbReference type="Pfam" id="PF00884"/>
    </source>
</evidence>
<dbReference type="InterPro" id="IPR000917">
    <property type="entry name" value="Sulfatase_N"/>
</dbReference>
<name>A0ABR9LT41_9ACTN</name>
<gene>
    <name evidence="4" type="ORF">H4W80_001803</name>
</gene>
<dbReference type="EMBL" id="JADBEK010000001">
    <property type="protein sequence ID" value="MBE1583545.1"/>
    <property type="molecule type" value="Genomic_DNA"/>
</dbReference>
<dbReference type="SUPFAM" id="SSF53649">
    <property type="entry name" value="Alkaline phosphatase-like"/>
    <property type="match status" value="1"/>
</dbReference>
<protein>
    <submittedName>
        <fullName evidence="4">N-sulfoglucosamine sulfohydrolase</fullName>
        <ecNumber evidence="4">3.10.1.1</ecNumber>
    </submittedName>
</protein>
<feature type="domain" description="Sulfatase N-terminal" evidence="3">
    <location>
        <begin position="3"/>
        <end position="298"/>
    </location>
</feature>
<dbReference type="EC" id="3.10.1.1" evidence="4"/>
<evidence type="ECO:0000256" key="1">
    <source>
        <dbReference type="ARBA" id="ARBA00008779"/>
    </source>
</evidence>
<keyword evidence="5" id="KW-1185">Reference proteome</keyword>
<dbReference type="GO" id="GO:0016250">
    <property type="term" value="F:N-sulfoglucosamine sulfohydrolase activity"/>
    <property type="evidence" value="ECO:0007669"/>
    <property type="project" value="UniProtKB-EC"/>
</dbReference>